<comment type="caution">
    <text evidence="3">The sequence shown here is derived from an EMBL/GenBank/DDBJ whole genome shotgun (WGS) entry which is preliminary data.</text>
</comment>
<dbReference type="Pfam" id="PF03732">
    <property type="entry name" value="Retrotrans_gag"/>
    <property type="match status" value="1"/>
</dbReference>
<dbReference type="PANTHER" id="PTHR33223:SF10">
    <property type="entry name" value="AMINOTRANSFERASE-LIKE PLANT MOBILE DOMAIN-CONTAINING PROTEIN"/>
    <property type="match status" value="1"/>
</dbReference>
<dbReference type="Proteomes" id="UP000525078">
    <property type="component" value="Unassembled WGS sequence"/>
</dbReference>
<evidence type="ECO:0000256" key="1">
    <source>
        <dbReference type="SAM" id="MobiDB-lite"/>
    </source>
</evidence>
<feature type="domain" description="Retrotransposon gag" evidence="2">
    <location>
        <begin position="135"/>
        <end position="219"/>
    </location>
</feature>
<accession>A0A7J6E644</accession>
<reference evidence="3 4" key="1">
    <citation type="journal article" date="2020" name="bioRxiv">
        <title>Sequence and annotation of 42 cannabis genomes reveals extensive copy number variation in cannabinoid synthesis and pathogen resistance genes.</title>
        <authorList>
            <person name="Mckernan K.J."/>
            <person name="Helbert Y."/>
            <person name="Kane L.T."/>
            <person name="Ebling H."/>
            <person name="Zhang L."/>
            <person name="Liu B."/>
            <person name="Eaton Z."/>
            <person name="Mclaughlin S."/>
            <person name="Kingan S."/>
            <person name="Baybayan P."/>
            <person name="Concepcion G."/>
            <person name="Jordan M."/>
            <person name="Riva A."/>
            <person name="Barbazuk W."/>
            <person name="Harkins T."/>
        </authorList>
    </citation>
    <scope>NUCLEOTIDE SEQUENCE [LARGE SCALE GENOMIC DNA]</scope>
    <source>
        <strain evidence="4">cv. Jamaican Lion 4</strain>
        <tissue evidence="3">Leaf</tissue>
    </source>
</reference>
<dbReference type="AlphaFoldDB" id="A0A7J6E644"/>
<evidence type="ECO:0000259" key="2">
    <source>
        <dbReference type="Pfam" id="PF03732"/>
    </source>
</evidence>
<feature type="region of interest" description="Disordered" evidence="1">
    <location>
        <begin position="1"/>
        <end position="83"/>
    </location>
</feature>
<protein>
    <recommendedName>
        <fullName evidence="2">Retrotransposon gag domain-containing protein</fullName>
    </recommendedName>
</protein>
<sequence>MLPMPEDEGHVQDCESSSSPSKERPPIRSIPVHENNNMGGEERRDQPSPIREPPSPIRGHRRRTVPHKDCAYRRPEYHEEPEPYSPRILALTYSQGFKMLTTTKYDRSTDPRVHISDFDTLMRAHQVVDDLRCVLFPVTLTGVAKTWFKKFKRHSITSWDKLSRDLKKELRGSKARKLKCSCLTNVKQQPGESLKAYINHFNVEAAKAKDVDDNRRLMALGVGITNGSQFWDSLQGKGARTIDEFMKRAQTYINREEARCLSVQAPNPRHGSPRRPLAERSSPRCWFFCRGLTWALVTRTSL</sequence>
<organism evidence="3 4">
    <name type="scientific">Cannabis sativa</name>
    <name type="common">Hemp</name>
    <name type="synonym">Marijuana</name>
    <dbReference type="NCBI Taxonomy" id="3483"/>
    <lineage>
        <taxon>Eukaryota</taxon>
        <taxon>Viridiplantae</taxon>
        <taxon>Streptophyta</taxon>
        <taxon>Embryophyta</taxon>
        <taxon>Tracheophyta</taxon>
        <taxon>Spermatophyta</taxon>
        <taxon>Magnoliopsida</taxon>
        <taxon>eudicotyledons</taxon>
        <taxon>Gunneridae</taxon>
        <taxon>Pentapetalae</taxon>
        <taxon>rosids</taxon>
        <taxon>fabids</taxon>
        <taxon>Rosales</taxon>
        <taxon>Cannabaceae</taxon>
        <taxon>Cannabis</taxon>
    </lineage>
</organism>
<dbReference type="EMBL" id="JAATIP010000297">
    <property type="protein sequence ID" value="KAF4353340.1"/>
    <property type="molecule type" value="Genomic_DNA"/>
</dbReference>
<evidence type="ECO:0000313" key="3">
    <source>
        <dbReference type="EMBL" id="KAF4353340.1"/>
    </source>
</evidence>
<dbReference type="InterPro" id="IPR005162">
    <property type="entry name" value="Retrotrans_gag_dom"/>
</dbReference>
<evidence type="ECO:0000313" key="4">
    <source>
        <dbReference type="Proteomes" id="UP000525078"/>
    </source>
</evidence>
<dbReference type="PANTHER" id="PTHR33223">
    <property type="entry name" value="CCHC-TYPE DOMAIN-CONTAINING PROTEIN"/>
    <property type="match status" value="1"/>
</dbReference>
<feature type="compositionally biased region" description="Basic and acidic residues" evidence="1">
    <location>
        <begin position="66"/>
        <end position="81"/>
    </location>
</feature>
<name>A0A7J6E644_CANSA</name>
<proteinExistence type="predicted"/>
<gene>
    <name evidence="3" type="ORF">F8388_015751</name>
</gene>